<evidence type="ECO:0000313" key="8">
    <source>
        <dbReference type="Proteomes" id="UP000247555"/>
    </source>
</evidence>
<evidence type="ECO:0000313" key="7">
    <source>
        <dbReference type="EMBL" id="PXX81775.1"/>
    </source>
</evidence>
<evidence type="ECO:0000256" key="4">
    <source>
        <dbReference type="ARBA" id="ARBA00022989"/>
    </source>
</evidence>
<keyword evidence="3 6" id="KW-0812">Transmembrane</keyword>
<organism evidence="7 8">
    <name type="scientific">Rivihabitans pingtungensis</name>
    <dbReference type="NCBI Taxonomy" id="1054498"/>
    <lineage>
        <taxon>Bacteria</taxon>
        <taxon>Pseudomonadati</taxon>
        <taxon>Pseudomonadota</taxon>
        <taxon>Betaproteobacteria</taxon>
        <taxon>Neisseriales</taxon>
        <taxon>Aquaspirillaceae</taxon>
        <taxon>Rivihabitans</taxon>
    </lineage>
</organism>
<reference evidence="7 8" key="1">
    <citation type="submission" date="2018-05" db="EMBL/GenBank/DDBJ databases">
        <title>Genomic Encyclopedia of Type Strains, Phase IV (KMG-IV): sequencing the most valuable type-strain genomes for metagenomic binning, comparative biology and taxonomic classification.</title>
        <authorList>
            <person name="Goeker M."/>
        </authorList>
    </citation>
    <scope>NUCLEOTIDE SEQUENCE [LARGE SCALE GENOMIC DNA]</scope>
    <source>
        <strain evidence="7 8">DSM 29661</strain>
    </source>
</reference>
<name>A0A318L1F4_9NEIS</name>
<dbReference type="GO" id="GO:0005886">
    <property type="term" value="C:plasma membrane"/>
    <property type="evidence" value="ECO:0007669"/>
    <property type="project" value="UniProtKB-SubCell"/>
</dbReference>
<dbReference type="PANTHER" id="PTHR33931:SF2">
    <property type="entry name" value="HOLIN-LIKE PROTEIN CIDA"/>
    <property type="match status" value="1"/>
</dbReference>
<accession>A0A318L1F4</accession>
<dbReference type="RefSeq" id="WP_110389114.1">
    <property type="nucleotide sequence ID" value="NZ_CALCOA010000170.1"/>
</dbReference>
<dbReference type="EMBL" id="QJKI01000001">
    <property type="protein sequence ID" value="PXX81775.1"/>
    <property type="molecule type" value="Genomic_DNA"/>
</dbReference>
<keyword evidence="4 6" id="KW-1133">Transmembrane helix</keyword>
<dbReference type="AlphaFoldDB" id="A0A318L1F4"/>
<keyword evidence="8" id="KW-1185">Reference proteome</keyword>
<dbReference type="OrthoDB" id="385012at2"/>
<evidence type="ECO:0000256" key="1">
    <source>
        <dbReference type="ARBA" id="ARBA00004651"/>
    </source>
</evidence>
<dbReference type="Pfam" id="PF03788">
    <property type="entry name" value="LrgA"/>
    <property type="match status" value="1"/>
</dbReference>
<gene>
    <name evidence="7" type="ORF">DFR34_1014</name>
</gene>
<proteinExistence type="predicted"/>
<dbReference type="Proteomes" id="UP000247555">
    <property type="component" value="Unassembled WGS sequence"/>
</dbReference>
<comment type="subcellular location">
    <subcellularLocation>
        <location evidence="1">Cell membrane</location>
        <topology evidence="1">Multi-pass membrane protein</topology>
    </subcellularLocation>
</comment>
<evidence type="ECO:0000256" key="5">
    <source>
        <dbReference type="ARBA" id="ARBA00023136"/>
    </source>
</evidence>
<dbReference type="InterPro" id="IPR005538">
    <property type="entry name" value="LrgA/CidA"/>
</dbReference>
<evidence type="ECO:0000256" key="3">
    <source>
        <dbReference type="ARBA" id="ARBA00022692"/>
    </source>
</evidence>
<evidence type="ECO:0000256" key="6">
    <source>
        <dbReference type="SAM" id="Phobius"/>
    </source>
</evidence>
<protein>
    <submittedName>
        <fullName evidence="7">Putative effector of murein hydrolase LrgA (UPF0299 family)</fullName>
    </submittedName>
</protein>
<feature type="transmembrane region" description="Helical" evidence="6">
    <location>
        <begin position="84"/>
        <end position="109"/>
    </location>
</feature>
<comment type="caution">
    <text evidence="7">The sequence shown here is derived from an EMBL/GenBank/DDBJ whole genome shotgun (WGS) entry which is preliminary data.</text>
</comment>
<keyword evidence="7" id="KW-0378">Hydrolase</keyword>
<sequence length="119" mass="12840">MVETFLVLIGLQLLGEWLARWLHIPVPGPVLGMLLLFVGLCLRRGVPTALQHGVPAFLQHLSLLFVPAGAGVLLYAHLLNGQTVWQLALALAVGTTVTLLVSALLLAGLMRWRGEHGHD</sequence>
<keyword evidence="2" id="KW-1003">Cell membrane</keyword>
<feature type="transmembrane region" description="Helical" evidence="6">
    <location>
        <begin position="20"/>
        <end position="42"/>
    </location>
</feature>
<dbReference type="GO" id="GO:0016787">
    <property type="term" value="F:hydrolase activity"/>
    <property type="evidence" value="ECO:0007669"/>
    <property type="project" value="UniProtKB-KW"/>
</dbReference>
<evidence type="ECO:0000256" key="2">
    <source>
        <dbReference type="ARBA" id="ARBA00022475"/>
    </source>
</evidence>
<keyword evidence="5 6" id="KW-0472">Membrane</keyword>
<feature type="transmembrane region" description="Helical" evidence="6">
    <location>
        <begin position="54"/>
        <end position="78"/>
    </location>
</feature>
<dbReference type="PANTHER" id="PTHR33931">
    <property type="entry name" value="HOLIN-LIKE PROTEIN CIDA-RELATED"/>
    <property type="match status" value="1"/>
</dbReference>